<comment type="caution">
    <text evidence="1">The sequence shown here is derived from an EMBL/GenBank/DDBJ whole genome shotgun (WGS) entry which is preliminary data.</text>
</comment>
<proteinExistence type="predicted"/>
<dbReference type="Pfam" id="PF12689">
    <property type="entry name" value="Acid_PPase"/>
    <property type="match status" value="1"/>
</dbReference>
<dbReference type="GeneID" id="19209007"/>
<dbReference type="RefSeq" id="XP_007767470.1">
    <property type="nucleotide sequence ID" value="XM_007769280.1"/>
</dbReference>
<dbReference type="Gene3D" id="3.40.50.1000">
    <property type="entry name" value="HAD superfamily/HAD-like"/>
    <property type="match status" value="1"/>
</dbReference>
<dbReference type="Proteomes" id="UP000053558">
    <property type="component" value="Unassembled WGS sequence"/>
</dbReference>
<protein>
    <submittedName>
        <fullName evidence="1">Uncharacterized protein</fullName>
    </submittedName>
</protein>
<sequence>MPFPKLVAFETSDVLFATSPSLRDSVWGKGTGASNVIADNVERIDWRLLRDKSNHQNTTELYEDTSKIISDVLKNGAELAIVSRNDNKKLCDRILYYYHTTDPKTQQEKPIISLVKYDEVSNESKTNHFERIHGWTKFAYKDMVGLSLIQ</sequence>
<keyword evidence="2" id="KW-1185">Reference proteome</keyword>
<evidence type="ECO:0000313" key="1">
    <source>
        <dbReference type="EMBL" id="EIW81818.1"/>
    </source>
</evidence>
<dbReference type="AlphaFoldDB" id="A0A5M3MRM9"/>
<reference evidence="2" key="1">
    <citation type="journal article" date="2012" name="Science">
        <title>The Paleozoic origin of enzymatic lignin decomposition reconstructed from 31 fungal genomes.</title>
        <authorList>
            <person name="Floudas D."/>
            <person name="Binder M."/>
            <person name="Riley R."/>
            <person name="Barry K."/>
            <person name="Blanchette R.A."/>
            <person name="Henrissat B."/>
            <person name="Martinez A.T."/>
            <person name="Otillar R."/>
            <person name="Spatafora J.W."/>
            <person name="Yadav J.S."/>
            <person name="Aerts A."/>
            <person name="Benoit I."/>
            <person name="Boyd A."/>
            <person name="Carlson A."/>
            <person name="Copeland A."/>
            <person name="Coutinho P.M."/>
            <person name="de Vries R.P."/>
            <person name="Ferreira P."/>
            <person name="Findley K."/>
            <person name="Foster B."/>
            <person name="Gaskell J."/>
            <person name="Glotzer D."/>
            <person name="Gorecki P."/>
            <person name="Heitman J."/>
            <person name="Hesse C."/>
            <person name="Hori C."/>
            <person name="Igarashi K."/>
            <person name="Jurgens J.A."/>
            <person name="Kallen N."/>
            <person name="Kersten P."/>
            <person name="Kohler A."/>
            <person name="Kuees U."/>
            <person name="Kumar T.K.A."/>
            <person name="Kuo A."/>
            <person name="LaButti K."/>
            <person name="Larrondo L.F."/>
            <person name="Lindquist E."/>
            <person name="Ling A."/>
            <person name="Lombard V."/>
            <person name="Lucas S."/>
            <person name="Lundell T."/>
            <person name="Martin R."/>
            <person name="McLaughlin D.J."/>
            <person name="Morgenstern I."/>
            <person name="Morin E."/>
            <person name="Murat C."/>
            <person name="Nagy L.G."/>
            <person name="Nolan M."/>
            <person name="Ohm R.A."/>
            <person name="Patyshakuliyeva A."/>
            <person name="Rokas A."/>
            <person name="Ruiz-Duenas F.J."/>
            <person name="Sabat G."/>
            <person name="Salamov A."/>
            <person name="Samejima M."/>
            <person name="Schmutz J."/>
            <person name="Slot J.C."/>
            <person name="St John F."/>
            <person name="Stenlid J."/>
            <person name="Sun H."/>
            <person name="Sun S."/>
            <person name="Syed K."/>
            <person name="Tsang A."/>
            <person name="Wiebenga A."/>
            <person name="Young D."/>
            <person name="Pisabarro A."/>
            <person name="Eastwood D.C."/>
            <person name="Martin F."/>
            <person name="Cullen D."/>
            <person name="Grigoriev I.V."/>
            <person name="Hibbett D.S."/>
        </authorList>
    </citation>
    <scope>NUCLEOTIDE SEQUENCE [LARGE SCALE GENOMIC DNA]</scope>
    <source>
        <strain evidence="2">RWD-64-598 SS2</strain>
    </source>
</reference>
<dbReference type="GO" id="GO:0016791">
    <property type="term" value="F:phosphatase activity"/>
    <property type="evidence" value="ECO:0007669"/>
    <property type="project" value="InterPro"/>
</dbReference>
<dbReference type="InterPro" id="IPR010036">
    <property type="entry name" value="MDP_1_eu_arc"/>
</dbReference>
<gene>
    <name evidence="1" type="ORF">CONPUDRAFT_72204</name>
</gene>
<evidence type="ECO:0000313" key="2">
    <source>
        <dbReference type="Proteomes" id="UP000053558"/>
    </source>
</evidence>
<dbReference type="KEGG" id="cput:CONPUDRAFT_72204"/>
<dbReference type="InterPro" id="IPR023214">
    <property type="entry name" value="HAD_sf"/>
</dbReference>
<accession>A0A5M3MRM9</accession>
<name>A0A5M3MRM9_CONPW</name>
<organism evidence="1 2">
    <name type="scientific">Coniophora puteana (strain RWD-64-598)</name>
    <name type="common">Brown rot fungus</name>
    <dbReference type="NCBI Taxonomy" id="741705"/>
    <lineage>
        <taxon>Eukaryota</taxon>
        <taxon>Fungi</taxon>
        <taxon>Dikarya</taxon>
        <taxon>Basidiomycota</taxon>
        <taxon>Agaricomycotina</taxon>
        <taxon>Agaricomycetes</taxon>
        <taxon>Agaricomycetidae</taxon>
        <taxon>Boletales</taxon>
        <taxon>Coniophorineae</taxon>
        <taxon>Coniophoraceae</taxon>
        <taxon>Coniophora</taxon>
    </lineage>
</organism>
<dbReference type="EMBL" id="JH711577">
    <property type="protein sequence ID" value="EIW81818.1"/>
    <property type="molecule type" value="Genomic_DNA"/>
</dbReference>
<dbReference type="OrthoDB" id="10252235at2759"/>